<dbReference type="Proteomes" id="UP000681722">
    <property type="component" value="Unassembled WGS sequence"/>
</dbReference>
<evidence type="ECO:0000256" key="1">
    <source>
        <dbReference type="ARBA" id="ARBA00007191"/>
    </source>
</evidence>
<dbReference type="Proteomes" id="UP000677228">
    <property type="component" value="Unassembled WGS sequence"/>
</dbReference>
<comment type="similarity">
    <text evidence="1">Belongs to the GAMAD family.</text>
</comment>
<dbReference type="Proteomes" id="UP000663829">
    <property type="component" value="Unassembled WGS sequence"/>
</dbReference>
<comment type="caution">
    <text evidence="3">The sequence shown here is derived from an EMBL/GenBank/DDBJ whole genome shotgun (WGS) entry which is preliminary data.</text>
</comment>
<dbReference type="EMBL" id="CAJNOQ010000209">
    <property type="protein sequence ID" value="CAF0772770.1"/>
    <property type="molecule type" value="Genomic_DNA"/>
</dbReference>
<dbReference type="Pfam" id="PF03259">
    <property type="entry name" value="Robl_LC7"/>
    <property type="match status" value="1"/>
</dbReference>
<accession>A0A813QVT3</accession>
<dbReference type="PANTHER" id="PTHR10779">
    <property type="entry name" value="DYNEIN LIGHT CHAIN ROADBLOCK"/>
    <property type="match status" value="1"/>
</dbReference>
<dbReference type="SUPFAM" id="SSF103196">
    <property type="entry name" value="Roadblock/LC7 domain"/>
    <property type="match status" value="1"/>
</dbReference>
<evidence type="ECO:0000313" key="6">
    <source>
        <dbReference type="EMBL" id="CAF3715688.1"/>
    </source>
</evidence>
<dbReference type="EMBL" id="CAJOBC010000209">
    <property type="protein sequence ID" value="CAF3555044.1"/>
    <property type="molecule type" value="Genomic_DNA"/>
</dbReference>
<dbReference type="InterPro" id="IPR004942">
    <property type="entry name" value="Roadblock/LAMTOR2_dom"/>
</dbReference>
<dbReference type="EMBL" id="CAJNOK010004524">
    <property type="protein sequence ID" value="CAF0940491.1"/>
    <property type="molecule type" value="Genomic_DNA"/>
</dbReference>
<dbReference type="OrthoDB" id="9984107at2759"/>
<sequence>MAFREVEGLLDRILALENVSGYVCMNPTGVPIRTTFDDEYTTKLVTQLHPFLERIKRTANHIGLKSVNELRLKTQKCEFLIRTDKECSFIVVQRQKKTKIETED</sequence>
<evidence type="ECO:0000313" key="4">
    <source>
        <dbReference type="EMBL" id="CAF0940491.1"/>
    </source>
</evidence>
<dbReference type="SMART" id="SM00960">
    <property type="entry name" value="Robl_LC7"/>
    <property type="match status" value="1"/>
</dbReference>
<reference evidence="3" key="1">
    <citation type="submission" date="2021-02" db="EMBL/GenBank/DDBJ databases">
        <authorList>
            <person name="Nowell W R."/>
        </authorList>
    </citation>
    <scope>NUCLEOTIDE SEQUENCE</scope>
</reference>
<evidence type="ECO:0000259" key="2">
    <source>
        <dbReference type="SMART" id="SM00960"/>
    </source>
</evidence>
<proteinExistence type="inferred from homology"/>
<gene>
    <name evidence="3" type="ORF">GPM918_LOCUS2021</name>
    <name evidence="4" type="ORF">OVA965_LOCUS11612</name>
    <name evidence="5" type="ORF">SRO942_LOCUS2021</name>
    <name evidence="6" type="ORF">TMI583_LOCUS11616</name>
</gene>
<dbReference type="EMBL" id="CAJOBA010004529">
    <property type="protein sequence ID" value="CAF3715688.1"/>
    <property type="molecule type" value="Genomic_DNA"/>
</dbReference>
<evidence type="ECO:0000313" key="5">
    <source>
        <dbReference type="EMBL" id="CAF3555044.1"/>
    </source>
</evidence>
<evidence type="ECO:0000313" key="7">
    <source>
        <dbReference type="Proteomes" id="UP000663829"/>
    </source>
</evidence>
<protein>
    <recommendedName>
        <fullName evidence="2">Roadblock/LAMTOR2 domain-containing protein</fullName>
    </recommendedName>
</protein>
<evidence type="ECO:0000313" key="3">
    <source>
        <dbReference type="EMBL" id="CAF0772770.1"/>
    </source>
</evidence>
<dbReference type="Proteomes" id="UP000682733">
    <property type="component" value="Unassembled WGS sequence"/>
</dbReference>
<dbReference type="AlphaFoldDB" id="A0A813QVT3"/>
<organism evidence="3 7">
    <name type="scientific">Didymodactylos carnosus</name>
    <dbReference type="NCBI Taxonomy" id="1234261"/>
    <lineage>
        <taxon>Eukaryota</taxon>
        <taxon>Metazoa</taxon>
        <taxon>Spiralia</taxon>
        <taxon>Gnathifera</taxon>
        <taxon>Rotifera</taxon>
        <taxon>Eurotatoria</taxon>
        <taxon>Bdelloidea</taxon>
        <taxon>Philodinida</taxon>
        <taxon>Philodinidae</taxon>
        <taxon>Didymodactylos</taxon>
    </lineage>
</organism>
<feature type="domain" description="Roadblock/LAMTOR2" evidence="2">
    <location>
        <begin position="6"/>
        <end position="93"/>
    </location>
</feature>
<dbReference type="Gene3D" id="3.30.450.30">
    <property type="entry name" value="Dynein light chain 2a, cytoplasmic"/>
    <property type="match status" value="1"/>
</dbReference>
<keyword evidence="7" id="KW-1185">Reference proteome</keyword>
<name>A0A813QVT3_9BILA</name>